<proteinExistence type="predicted"/>
<keyword evidence="2" id="KW-0489">Methyltransferase</keyword>
<evidence type="ECO:0000313" key="3">
    <source>
        <dbReference type="Proteomes" id="UP000249432"/>
    </source>
</evidence>
<sequence>MPTWNDIVAANPDHSHRYAKRWDIFVAQGRDIDGEARLIDALAQRGSRMLDAGAGTGRVGAYLLKKGHSVTGVDVDPYLVSVAQNRLPDGDWHVADLGDESPDPQDFPEGPFDIIYSAGNVFPFIAPDHRATAVANLSSRLADGGRMVLGFALDRGYTAQQFLADADAAGLTPQHMFSSWNADPYDETSTFLVAVLTRA</sequence>
<evidence type="ECO:0000259" key="1">
    <source>
        <dbReference type="Pfam" id="PF13649"/>
    </source>
</evidence>
<dbReference type="InterPro" id="IPR050508">
    <property type="entry name" value="Methyltransf_Superfamily"/>
</dbReference>
<evidence type="ECO:0000313" key="2">
    <source>
        <dbReference type="EMBL" id="PZR03524.1"/>
    </source>
</evidence>
<dbReference type="AlphaFoldDB" id="A0A2W5UJR1"/>
<gene>
    <name evidence="2" type="ORF">DI525_09755</name>
</gene>
<keyword evidence="2" id="KW-0808">Transferase</keyword>
<dbReference type="GO" id="GO:0008168">
    <property type="term" value="F:methyltransferase activity"/>
    <property type="evidence" value="ECO:0007669"/>
    <property type="project" value="UniProtKB-KW"/>
</dbReference>
<dbReference type="RefSeq" id="WP_303735510.1">
    <property type="nucleotide sequence ID" value="NZ_CAKZHK010000008.1"/>
</dbReference>
<dbReference type="InterPro" id="IPR029063">
    <property type="entry name" value="SAM-dependent_MTases_sf"/>
</dbReference>
<dbReference type="CDD" id="cd02440">
    <property type="entry name" value="AdoMet_MTases"/>
    <property type="match status" value="1"/>
</dbReference>
<dbReference type="EMBL" id="QFRA01000036">
    <property type="protein sequence ID" value="PZR03524.1"/>
    <property type="molecule type" value="Genomic_DNA"/>
</dbReference>
<protein>
    <submittedName>
        <fullName evidence="2">SAM-dependent methyltransferase</fullName>
    </submittedName>
</protein>
<name>A0A2W5UJR1_9CORY</name>
<dbReference type="Gene3D" id="3.40.50.150">
    <property type="entry name" value="Vaccinia Virus protein VP39"/>
    <property type="match status" value="1"/>
</dbReference>
<dbReference type="PANTHER" id="PTHR42912">
    <property type="entry name" value="METHYLTRANSFERASE"/>
    <property type="match status" value="1"/>
</dbReference>
<feature type="domain" description="Methyltransferase" evidence="1">
    <location>
        <begin position="50"/>
        <end position="145"/>
    </location>
</feature>
<dbReference type="Proteomes" id="UP000249432">
    <property type="component" value="Unassembled WGS sequence"/>
</dbReference>
<dbReference type="InterPro" id="IPR041698">
    <property type="entry name" value="Methyltransf_25"/>
</dbReference>
<comment type="caution">
    <text evidence="2">The sequence shown here is derived from an EMBL/GenBank/DDBJ whole genome shotgun (WGS) entry which is preliminary data.</text>
</comment>
<accession>A0A2W5UJR1</accession>
<dbReference type="GO" id="GO:0032259">
    <property type="term" value="P:methylation"/>
    <property type="evidence" value="ECO:0007669"/>
    <property type="project" value="UniProtKB-KW"/>
</dbReference>
<dbReference type="Pfam" id="PF13649">
    <property type="entry name" value="Methyltransf_25"/>
    <property type="match status" value="1"/>
</dbReference>
<dbReference type="SUPFAM" id="SSF53335">
    <property type="entry name" value="S-adenosyl-L-methionine-dependent methyltransferases"/>
    <property type="match status" value="1"/>
</dbReference>
<reference evidence="2 3" key="1">
    <citation type="submission" date="2017-08" db="EMBL/GenBank/DDBJ databases">
        <title>Infants hospitalized years apart are colonized by the same room-sourced microbial strains.</title>
        <authorList>
            <person name="Brooks B."/>
            <person name="Olm M.R."/>
            <person name="Firek B.A."/>
            <person name="Baker R."/>
            <person name="Thomas B.C."/>
            <person name="Morowitz M.J."/>
            <person name="Banfield J.F."/>
        </authorList>
    </citation>
    <scope>NUCLEOTIDE SEQUENCE [LARGE SCALE GENOMIC DNA]</scope>
    <source>
        <strain evidence="2">S2_003_000_R1_3</strain>
    </source>
</reference>
<organism evidence="2 3">
    <name type="scientific">Corynebacterium kroppenstedtii</name>
    <dbReference type="NCBI Taxonomy" id="161879"/>
    <lineage>
        <taxon>Bacteria</taxon>
        <taxon>Bacillati</taxon>
        <taxon>Actinomycetota</taxon>
        <taxon>Actinomycetes</taxon>
        <taxon>Mycobacteriales</taxon>
        <taxon>Corynebacteriaceae</taxon>
        <taxon>Corynebacterium</taxon>
    </lineage>
</organism>